<accession>A0AAE0CE05</accession>
<dbReference type="AlphaFoldDB" id="A0AAE0CE05"/>
<protein>
    <recommendedName>
        <fullName evidence="1">DDE-1 domain-containing protein</fullName>
    </recommendedName>
</protein>
<name>A0AAE0CE05_9CHLO</name>
<dbReference type="GO" id="GO:0003676">
    <property type="term" value="F:nucleic acid binding"/>
    <property type="evidence" value="ECO:0007669"/>
    <property type="project" value="InterPro"/>
</dbReference>
<evidence type="ECO:0000313" key="3">
    <source>
        <dbReference type="Proteomes" id="UP001190700"/>
    </source>
</evidence>
<keyword evidence="3" id="KW-1185">Reference proteome</keyword>
<dbReference type="InterPro" id="IPR004875">
    <property type="entry name" value="DDE_SF_endonuclease_dom"/>
</dbReference>
<comment type="caution">
    <text evidence="2">The sequence shown here is derived from an EMBL/GenBank/DDBJ whole genome shotgun (WGS) entry which is preliminary data.</text>
</comment>
<evidence type="ECO:0000259" key="1">
    <source>
        <dbReference type="Pfam" id="PF03184"/>
    </source>
</evidence>
<organism evidence="2 3">
    <name type="scientific">Cymbomonas tetramitiformis</name>
    <dbReference type="NCBI Taxonomy" id="36881"/>
    <lineage>
        <taxon>Eukaryota</taxon>
        <taxon>Viridiplantae</taxon>
        <taxon>Chlorophyta</taxon>
        <taxon>Pyramimonadophyceae</taxon>
        <taxon>Pyramimonadales</taxon>
        <taxon>Pyramimonadaceae</taxon>
        <taxon>Cymbomonas</taxon>
    </lineage>
</organism>
<dbReference type="EMBL" id="LGRX02024887">
    <property type="protein sequence ID" value="KAK3253286.1"/>
    <property type="molecule type" value="Genomic_DNA"/>
</dbReference>
<sequence>MNQRPFESDRIKWCTTKNLHQHYAVLAETLVGAGIAVWNPDFEEDTPLSEMVHLIKPERLLSFDETRLTMDQTSTSKSKAERIVIAGEDDVGDTIANMGGGDGTLCASTVANGDAGPPLWIFAAESYKAAWTVDAPRSTVIDPTTGRGYPSTFTANKKGGMTFDLGVHYMRTNVAVMFPDLSPEKPVVVVCDGHGSHLTLELLDYCREVGIVVVLRPPHTSNISQGEDERNFALFKPAFRVAKALRLMDKLDAIEEETPSLGMGDMVSVSKEPYLKAFHPEQNKKGWSMIGVKPFTRFVYWTLVEAERKQEAAVAAAPGVNHDVLTFGFKRLQSHAHAQAPTAAR</sequence>
<evidence type="ECO:0000313" key="2">
    <source>
        <dbReference type="EMBL" id="KAK3253286.1"/>
    </source>
</evidence>
<dbReference type="Proteomes" id="UP001190700">
    <property type="component" value="Unassembled WGS sequence"/>
</dbReference>
<feature type="domain" description="DDE-1" evidence="1">
    <location>
        <begin position="106"/>
        <end position="287"/>
    </location>
</feature>
<gene>
    <name evidence="2" type="ORF">CYMTET_37459</name>
</gene>
<reference evidence="2 3" key="1">
    <citation type="journal article" date="2015" name="Genome Biol. Evol.">
        <title>Comparative Genomics of a Bacterivorous Green Alga Reveals Evolutionary Causalities and Consequences of Phago-Mixotrophic Mode of Nutrition.</title>
        <authorList>
            <person name="Burns J.A."/>
            <person name="Paasch A."/>
            <person name="Narechania A."/>
            <person name="Kim E."/>
        </authorList>
    </citation>
    <scope>NUCLEOTIDE SEQUENCE [LARGE SCALE GENOMIC DNA]</scope>
    <source>
        <strain evidence="2 3">PLY_AMNH</strain>
    </source>
</reference>
<dbReference type="Pfam" id="PF03184">
    <property type="entry name" value="DDE_1"/>
    <property type="match status" value="1"/>
</dbReference>
<proteinExistence type="predicted"/>